<sequence length="252" mass="27927">MRDAAEQAMPCASLRRRTPSRIARWSWIKTCRAILLSTLGWHAALVLALSPPDMLLFDASLGEARSFTVESAADRGWTIRSVAPTQAIFEQTLVGSEDQGILTIEQLLRIFAEFREESTGVRVYLRAQEVDWPETDEERMTDVTDRYRDNLMRALASLRAKWDAQREGDGIAPPAGTRDPGRVVSAAPLRSGASGVWSYAAEHYAISRGCELTDRPTQLMASGPDWERHGVFCADGTQVGVECRHGDCTSSR</sequence>
<evidence type="ECO:0000313" key="1">
    <source>
        <dbReference type="EMBL" id="EXJ13221.1"/>
    </source>
</evidence>
<dbReference type="AlphaFoldDB" id="W9V8L4"/>
<dbReference type="Proteomes" id="UP000019460">
    <property type="component" value="Unassembled WGS sequence"/>
</dbReference>
<comment type="caution">
    <text evidence="1">The sequence shown here is derived from an EMBL/GenBank/DDBJ whole genome shotgun (WGS) entry which is preliminary data.</text>
</comment>
<dbReference type="eggNOG" id="ENOG5032PZR">
    <property type="taxonomic scope" value="Bacteria"/>
</dbReference>
<evidence type="ECO:0000313" key="2">
    <source>
        <dbReference type="Proteomes" id="UP000019460"/>
    </source>
</evidence>
<proteinExistence type="predicted"/>
<name>W9V8L4_9GAMM</name>
<organism evidence="1 2">
    <name type="scientific">Imhoffiella purpurea</name>
    <dbReference type="NCBI Taxonomy" id="1249627"/>
    <lineage>
        <taxon>Bacteria</taxon>
        <taxon>Pseudomonadati</taxon>
        <taxon>Pseudomonadota</taxon>
        <taxon>Gammaproteobacteria</taxon>
        <taxon>Chromatiales</taxon>
        <taxon>Chromatiaceae</taxon>
        <taxon>Imhoffiella</taxon>
    </lineage>
</organism>
<accession>W9V8L4</accession>
<gene>
    <name evidence="1" type="ORF">D779_3968</name>
</gene>
<dbReference type="STRING" id="1249627.D779_3968"/>
<protein>
    <submittedName>
        <fullName evidence="1">Uncharacterized protein</fullName>
    </submittedName>
</protein>
<reference evidence="1 2" key="1">
    <citation type="submission" date="2012-11" db="EMBL/GenBank/DDBJ databases">
        <title>Genome assembly of Thiorhodococcus sp. AK35.</title>
        <authorList>
            <person name="Nupur N."/>
            <person name="Khatri I."/>
            <person name="Subramanian S."/>
            <person name="Pinnaka A."/>
        </authorList>
    </citation>
    <scope>NUCLEOTIDE SEQUENCE [LARGE SCALE GENOMIC DNA]</scope>
    <source>
        <strain evidence="1 2">AK35</strain>
    </source>
</reference>
<dbReference type="EMBL" id="AONC01000079">
    <property type="protein sequence ID" value="EXJ13221.1"/>
    <property type="molecule type" value="Genomic_DNA"/>
</dbReference>
<keyword evidence="2" id="KW-1185">Reference proteome</keyword>